<dbReference type="InterPro" id="IPR006059">
    <property type="entry name" value="SBP"/>
</dbReference>
<evidence type="ECO:0000313" key="3">
    <source>
        <dbReference type="EMBL" id="GLS89523.1"/>
    </source>
</evidence>
<dbReference type="EMBL" id="BSPQ01000001">
    <property type="protein sequence ID" value="GLS89523.1"/>
    <property type="molecule type" value="Genomic_DNA"/>
</dbReference>
<comment type="caution">
    <text evidence="3">The sequence shown here is derived from an EMBL/GenBank/DDBJ whole genome shotgun (WGS) entry which is preliminary data.</text>
</comment>
<keyword evidence="4" id="KW-1185">Reference proteome</keyword>
<reference evidence="4" key="1">
    <citation type="journal article" date="2019" name="Int. J. Syst. Evol. Microbiol.">
        <title>The Global Catalogue of Microorganisms (GCM) 10K type strain sequencing project: providing services to taxonomists for standard genome sequencing and annotation.</title>
        <authorList>
            <consortium name="The Broad Institute Genomics Platform"/>
            <consortium name="The Broad Institute Genome Sequencing Center for Infectious Disease"/>
            <person name="Wu L."/>
            <person name="Ma J."/>
        </authorList>
    </citation>
    <scope>NUCLEOTIDE SEQUENCE [LARGE SCALE GENOMIC DNA]</scope>
    <source>
        <strain evidence="4">NBRC 103166</strain>
    </source>
</reference>
<sequence>MIIKIKIILQIILITNLLLSSVNASALTVSILIAPKQRSVFSETFKQFTQKTGIEITTIARTDTDYKNDLPTWLLDGIDTPDVLYWQASQRLFDYVKKDAIQPITHLWNEGDLDENFLHLKDSVTYEGAVYALPISYYYWGIFYKRSLLEKYGEIPKTWQEFIDICESMKRDGITPIGIGLKNNWPAAAWFDYLNLRINGYQFHQKTLQGKVSFYDKRLQNVMIEWKKLIDNSFFNKNNKRLKWNELLPSLYRDKIGFMLIGSFSSKYFPVRMSEELAVMAFPKMAMLSVSEEAPLEVFMIAKNTKNLSEAEIFIKFMADAKVQADHNQRIGYIPANNKAKIGTDHFTQAGVKILNQANSITQYFDRDSLPEFEKKVIPLLAEFINTGDIKSTTQDLEQARKEAFINTLQ</sequence>
<gene>
    <name evidence="3" type="ORF">GCM10007916_05900</name>
</gene>
<organism evidence="3 4">
    <name type="scientific">Psychromonas marina</name>
    <dbReference type="NCBI Taxonomy" id="88364"/>
    <lineage>
        <taxon>Bacteria</taxon>
        <taxon>Pseudomonadati</taxon>
        <taxon>Pseudomonadota</taxon>
        <taxon>Gammaproteobacteria</taxon>
        <taxon>Alteromonadales</taxon>
        <taxon>Psychromonadaceae</taxon>
        <taxon>Psychromonas</taxon>
    </lineage>
</organism>
<dbReference type="Pfam" id="PF01547">
    <property type="entry name" value="SBP_bac_1"/>
    <property type="match status" value="1"/>
</dbReference>
<comment type="similarity">
    <text evidence="2">Belongs to the bacterial solute-binding protein 1 family.</text>
</comment>
<dbReference type="RefSeq" id="WP_284202637.1">
    <property type="nucleotide sequence ID" value="NZ_BSPQ01000001.1"/>
</dbReference>
<protein>
    <submittedName>
        <fullName evidence="3">ABC transporter substrate-binding protein</fullName>
    </submittedName>
</protein>
<name>A0ABQ6DWJ3_9GAMM</name>
<dbReference type="InterPro" id="IPR050490">
    <property type="entry name" value="Bact_solute-bd_prot1"/>
</dbReference>
<proteinExistence type="inferred from homology"/>
<comment type="subcellular location">
    <subcellularLocation>
        <location evidence="1">Periplasm</location>
    </subcellularLocation>
</comment>
<evidence type="ECO:0000256" key="2">
    <source>
        <dbReference type="ARBA" id="ARBA00008520"/>
    </source>
</evidence>
<dbReference type="SUPFAM" id="SSF53850">
    <property type="entry name" value="Periplasmic binding protein-like II"/>
    <property type="match status" value="1"/>
</dbReference>
<accession>A0ABQ6DWJ3</accession>
<evidence type="ECO:0000313" key="4">
    <source>
        <dbReference type="Proteomes" id="UP001157353"/>
    </source>
</evidence>
<dbReference type="Proteomes" id="UP001157353">
    <property type="component" value="Unassembled WGS sequence"/>
</dbReference>
<evidence type="ECO:0000256" key="1">
    <source>
        <dbReference type="ARBA" id="ARBA00004418"/>
    </source>
</evidence>
<dbReference type="Gene3D" id="3.40.190.10">
    <property type="entry name" value="Periplasmic binding protein-like II"/>
    <property type="match status" value="2"/>
</dbReference>
<dbReference type="PANTHER" id="PTHR43649">
    <property type="entry name" value="ARABINOSE-BINDING PROTEIN-RELATED"/>
    <property type="match status" value="1"/>
</dbReference>